<reference evidence="1" key="2">
    <citation type="submission" date="2015-03" db="UniProtKB">
        <authorList>
            <consortium name="EnsemblPlants"/>
        </authorList>
    </citation>
    <scope>IDENTIFICATION</scope>
</reference>
<dbReference type="EnsemblPlants" id="OBART04G20250.1">
    <property type="protein sequence ID" value="OBART04G20250.1"/>
    <property type="gene ID" value="OBART04G20250"/>
</dbReference>
<evidence type="ECO:0000313" key="1">
    <source>
        <dbReference type="EnsemblPlants" id="OBART04G20250.1"/>
    </source>
</evidence>
<dbReference type="AlphaFoldDB" id="A0A0D3FYG6"/>
<dbReference type="HOGENOM" id="CLU_1930742_0_0_1"/>
<protein>
    <submittedName>
        <fullName evidence="1">Uncharacterized protein</fullName>
    </submittedName>
</protein>
<proteinExistence type="predicted"/>
<sequence>METLNLEMSAIQHGKTYKVYAAANLIYCWFTNQTEKCFHIYLYYADYIAIYRLCTVQHSVQLKDLSHFMLSPKKKHKTTLIKHALNQKCQLRTIQSIQSQKLALPHFIGREESTQHVPKKRGYALKNHPDF</sequence>
<dbReference type="Gramene" id="OBART04G20250.1">
    <property type="protein sequence ID" value="OBART04G20250.1"/>
    <property type="gene ID" value="OBART04G20250"/>
</dbReference>
<dbReference type="PaxDb" id="65489-OBART04G20250.1"/>
<organism evidence="1">
    <name type="scientific">Oryza barthii</name>
    <dbReference type="NCBI Taxonomy" id="65489"/>
    <lineage>
        <taxon>Eukaryota</taxon>
        <taxon>Viridiplantae</taxon>
        <taxon>Streptophyta</taxon>
        <taxon>Embryophyta</taxon>
        <taxon>Tracheophyta</taxon>
        <taxon>Spermatophyta</taxon>
        <taxon>Magnoliopsida</taxon>
        <taxon>Liliopsida</taxon>
        <taxon>Poales</taxon>
        <taxon>Poaceae</taxon>
        <taxon>BOP clade</taxon>
        <taxon>Oryzoideae</taxon>
        <taxon>Oryzeae</taxon>
        <taxon>Oryzinae</taxon>
        <taxon>Oryza</taxon>
    </lineage>
</organism>
<dbReference type="Proteomes" id="UP000026960">
    <property type="component" value="Chromosome 4"/>
</dbReference>
<accession>A0A0D3FYG6</accession>
<evidence type="ECO:0000313" key="2">
    <source>
        <dbReference type="Proteomes" id="UP000026960"/>
    </source>
</evidence>
<name>A0A0D3FYG6_9ORYZ</name>
<reference evidence="1" key="1">
    <citation type="journal article" date="2009" name="Rice">
        <title>De Novo Next Generation Sequencing of Plant Genomes.</title>
        <authorList>
            <person name="Rounsley S."/>
            <person name="Marri P.R."/>
            <person name="Yu Y."/>
            <person name="He R."/>
            <person name="Sisneros N."/>
            <person name="Goicoechea J.L."/>
            <person name="Lee S.J."/>
            <person name="Angelova A."/>
            <person name="Kudrna D."/>
            <person name="Luo M."/>
            <person name="Affourtit J."/>
            <person name="Desany B."/>
            <person name="Knight J."/>
            <person name="Niazi F."/>
            <person name="Egholm M."/>
            <person name="Wing R.A."/>
        </authorList>
    </citation>
    <scope>NUCLEOTIDE SEQUENCE [LARGE SCALE GENOMIC DNA]</scope>
    <source>
        <strain evidence="1">cv. IRGC 105608</strain>
    </source>
</reference>
<keyword evidence="2" id="KW-1185">Reference proteome</keyword>